<reference evidence="5" key="1">
    <citation type="journal article" date="2017" name="Front. Plant Sci.">
        <title>Climate Clever Clovers: New Paradigm to Reduce the Environmental Footprint of Ruminants by Breeding Low Methanogenic Forages Utilizing Haplotype Variation.</title>
        <authorList>
            <person name="Kaur P."/>
            <person name="Appels R."/>
            <person name="Bayer P.E."/>
            <person name="Keeble-Gagnere G."/>
            <person name="Wang J."/>
            <person name="Hirakawa H."/>
            <person name="Shirasawa K."/>
            <person name="Vercoe P."/>
            <person name="Stefanova K."/>
            <person name="Durmic Z."/>
            <person name="Nichols P."/>
            <person name="Revell C."/>
            <person name="Isobe S.N."/>
            <person name="Edwards D."/>
            <person name="Erskine W."/>
        </authorList>
    </citation>
    <scope>NUCLEOTIDE SEQUENCE [LARGE SCALE GENOMIC DNA]</scope>
    <source>
        <strain evidence="5">cv. Daliak</strain>
    </source>
</reference>
<dbReference type="OrthoDB" id="1916983at2759"/>
<evidence type="ECO:0000313" key="5">
    <source>
        <dbReference type="Proteomes" id="UP000242715"/>
    </source>
</evidence>
<gene>
    <name evidence="4" type="ORF">TSUD_333990</name>
</gene>
<evidence type="ECO:0000313" key="4">
    <source>
        <dbReference type="EMBL" id="GAU23352.1"/>
    </source>
</evidence>
<comment type="similarity">
    <text evidence="1">Belongs to the fantastic four family.</text>
</comment>
<organism evidence="4 5">
    <name type="scientific">Trifolium subterraneum</name>
    <name type="common">Subterranean clover</name>
    <dbReference type="NCBI Taxonomy" id="3900"/>
    <lineage>
        <taxon>Eukaryota</taxon>
        <taxon>Viridiplantae</taxon>
        <taxon>Streptophyta</taxon>
        <taxon>Embryophyta</taxon>
        <taxon>Tracheophyta</taxon>
        <taxon>Spermatophyta</taxon>
        <taxon>Magnoliopsida</taxon>
        <taxon>eudicotyledons</taxon>
        <taxon>Gunneridae</taxon>
        <taxon>Pentapetalae</taxon>
        <taxon>rosids</taxon>
        <taxon>fabids</taxon>
        <taxon>Fabales</taxon>
        <taxon>Fabaceae</taxon>
        <taxon>Papilionoideae</taxon>
        <taxon>50 kb inversion clade</taxon>
        <taxon>NPAAA clade</taxon>
        <taxon>Hologalegina</taxon>
        <taxon>IRL clade</taxon>
        <taxon>Trifolieae</taxon>
        <taxon>Trifolium</taxon>
    </lineage>
</organism>
<dbReference type="EMBL" id="DF973268">
    <property type="protein sequence ID" value="GAU23352.1"/>
    <property type="molecule type" value="Genomic_DNA"/>
</dbReference>
<evidence type="ECO:0000256" key="1">
    <source>
        <dbReference type="ARBA" id="ARBA00008690"/>
    </source>
</evidence>
<dbReference type="PANTHER" id="PTHR33155:SF8">
    <property type="entry name" value="PROTEIN FANTASTIC FOUR 1"/>
    <property type="match status" value="1"/>
</dbReference>
<evidence type="ECO:0000256" key="2">
    <source>
        <dbReference type="SAM" id="MobiDB-lite"/>
    </source>
</evidence>
<accession>A0A2Z6MCX5</accession>
<dbReference type="PANTHER" id="PTHR33155">
    <property type="entry name" value="FANTASTIC FOUR-LIKE PROTEIN (DUF3049)"/>
    <property type="match status" value="1"/>
</dbReference>
<name>A0A2Z6MCX5_TRISU</name>
<feature type="domain" description="FAF" evidence="3">
    <location>
        <begin position="148"/>
        <end position="200"/>
    </location>
</feature>
<dbReference type="Proteomes" id="UP000242715">
    <property type="component" value="Unassembled WGS sequence"/>
</dbReference>
<dbReference type="InterPro" id="IPR046431">
    <property type="entry name" value="FAF_dom"/>
</dbReference>
<dbReference type="Pfam" id="PF11250">
    <property type="entry name" value="FAF"/>
    <property type="match status" value="1"/>
</dbReference>
<proteinExistence type="inferred from homology"/>
<protein>
    <recommendedName>
        <fullName evidence="3">FAF domain-containing protein</fullName>
    </recommendedName>
</protein>
<keyword evidence="5" id="KW-1185">Reference proteome</keyword>
<feature type="region of interest" description="Disordered" evidence="2">
    <location>
        <begin position="209"/>
        <end position="242"/>
    </location>
</feature>
<dbReference type="AlphaFoldDB" id="A0A2Z6MCX5"/>
<evidence type="ECO:0000259" key="3">
    <source>
        <dbReference type="Pfam" id="PF11250"/>
    </source>
</evidence>
<sequence length="291" mass="32777">MSSSLCQGLQSCLEPRVMEPRVLRLKLAPPGSNISPSSSEQEKPIIINNNECDKNDTKSGWSFLQNLTKTENGNDKVYIHPTVKRSASMLSEKSLEMCTESLGSETGSNAGESSDDVSLFSFETRNDVNNNNIMMNNCVSRRVNRASNFPPPLTSITDFGGVHVRPHREGGRLILEAIASPSITPYFHAERCDGRLKLCLYETVYDYDGDDEDYEEEEDEGEDEEEYEEGENEKEHDDDDVVCEEECVEKVEDEMGVTKFGMRPRRCKESGNRDFFGDGYFDQLPSISLCL</sequence>
<dbReference type="InterPro" id="IPR021410">
    <property type="entry name" value="FAF"/>
</dbReference>